<dbReference type="EMBL" id="BRXY01000027">
    <property type="protein sequence ID" value="GMH54422.1"/>
    <property type="molecule type" value="Genomic_DNA"/>
</dbReference>
<organism evidence="7 8">
    <name type="scientific">Triparma strigata</name>
    <dbReference type="NCBI Taxonomy" id="1606541"/>
    <lineage>
        <taxon>Eukaryota</taxon>
        <taxon>Sar</taxon>
        <taxon>Stramenopiles</taxon>
        <taxon>Ochrophyta</taxon>
        <taxon>Bolidophyceae</taxon>
        <taxon>Parmales</taxon>
        <taxon>Triparmaceae</taxon>
        <taxon>Triparma</taxon>
    </lineage>
</organism>
<name>A0A9W7DTL8_9STRA</name>
<evidence type="ECO:0000256" key="6">
    <source>
        <dbReference type="ARBA" id="ARBA00034777"/>
    </source>
</evidence>
<dbReference type="Proteomes" id="UP001165085">
    <property type="component" value="Unassembled WGS sequence"/>
</dbReference>
<evidence type="ECO:0000256" key="4">
    <source>
        <dbReference type="ARBA" id="ARBA00023212"/>
    </source>
</evidence>
<comment type="similarity">
    <text evidence="6">Belongs to the CFAP144 family.</text>
</comment>
<gene>
    <name evidence="7" type="ORF">TrST_g2209</name>
</gene>
<reference evidence="8" key="1">
    <citation type="journal article" date="2023" name="Commun. Biol.">
        <title>Genome analysis of Parmales, the sister group of diatoms, reveals the evolutionary specialization of diatoms from phago-mixotrophs to photoautotrophs.</title>
        <authorList>
            <person name="Ban H."/>
            <person name="Sato S."/>
            <person name="Yoshikawa S."/>
            <person name="Yamada K."/>
            <person name="Nakamura Y."/>
            <person name="Ichinomiya M."/>
            <person name="Sato N."/>
            <person name="Blanc-Mathieu R."/>
            <person name="Endo H."/>
            <person name="Kuwata A."/>
            <person name="Ogata H."/>
        </authorList>
    </citation>
    <scope>NUCLEOTIDE SEQUENCE [LARGE SCALE GENOMIC DNA]</scope>
    <source>
        <strain evidence="8">NIES 3701</strain>
    </source>
</reference>
<keyword evidence="4" id="KW-0206">Cytoskeleton</keyword>
<dbReference type="InterPro" id="IPR029214">
    <property type="entry name" value="CFAP144"/>
</dbReference>
<comment type="caution">
    <text evidence="7">The sequence shown here is derived from an EMBL/GenBank/DDBJ whole genome shotgun (WGS) entry which is preliminary data.</text>
</comment>
<dbReference type="PANTHER" id="PTHR33865:SF3">
    <property type="entry name" value="PROTEIN FAM183B"/>
    <property type="match status" value="1"/>
</dbReference>
<evidence type="ECO:0000313" key="7">
    <source>
        <dbReference type="EMBL" id="GMH54422.1"/>
    </source>
</evidence>
<evidence type="ECO:0000256" key="3">
    <source>
        <dbReference type="ARBA" id="ARBA00022490"/>
    </source>
</evidence>
<dbReference type="GO" id="GO:0097546">
    <property type="term" value="C:ciliary base"/>
    <property type="evidence" value="ECO:0007669"/>
    <property type="project" value="TreeGrafter"/>
</dbReference>
<dbReference type="PANTHER" id="PTHR33865">
    <property type="entry name" value="PROTEIN FAM183B"/>
    <property type="match status" value="1"/>
</dbReference>
<protein>
    <submittedName>
        <fullName evidence="7">Uncharacterized protein</fullName>
    </submittedName>
</protein>
<proteinExistence type="inferred from homology"/>
<comment type="subcellular location">
    <subcellularLocation>
        <location evidence="1">Cell projection</location>
        <location evidence="1">Cilium</location>
    </subcellularLocation>
    <subcellularLocation>
        <location evidence="2">Cytoplasm</location>
        <location evidence="2">Cytoskeleton</location>
    </subcellularLocation>
</comment>
<evidence type="ECO:0000256" key="2">
    <source>
        <dbReference type="ARBA" id="ARBA00004245"/>
    </source>
</evidence>
<dbReference type="Pfam" id="PF14886">
    <property type="entry name" value="FAM183"/>
    <property type="match status" value="1"/>
</dbReference>
<keyword evidence="3" id="KW-0963">Cytoplasm</keyword>
<sequence>MAFISNKFDLVSRNAIFLDIVKRENKSLPTPIHFSQTTASISGAVPAKISQTDPRHLKDGTDGLTQDQKARYVQIREDLEHSYSTFPKQRYSTTQTSAQEIGWNVNQRSVNSRKTQMRYFKGKRNSNITKFVDNYVKINGSSPFSAKKT</sequence>
<evidence type="ECO:0000256" key="5">
    <source>
        <dbReference type="ARBA" id="ARBA00023273"/>
    </source>
</evidence>
<keyword evidence="8" id="KW-1185">Reference proteome</keyword>
<accession>A0A9W7DTL8</accession>
<evidence type="ECO:0000256" key="1">
    <source>
        <dbReference type="ARBA" id="ARBA00004138"/>
    </source>
</evidence>
<evidence type="ECO:0000313" key="8">
    <source>
        <dbReference type="Proteomes" id="UP001165085"/>
    </source>
</evidence>
<keyword evidence="5" id="KW-0966">Cell projection</keyword>
<dbReference type="GO" id="GO:0005856">
    <property type="term" value="C:cytoskeleton"/>
    <property type="evidence" value="ECO:0007669"/>
    <property type="project" value="UniProtKB-SubCell"/>
</dbReference>
<dbReference type="AlphaFoldDB" id="A0A9W7DTL8"/>
<dbReference type="OrthoDB" id="192389at2759"/>